<evidence type="ECO:0000313" key="4">
    <source>
        <dbReference type="Proteomes" id="UP001158576"/>
    </source>
</evidence>
<proteinExistence type="predicted"/>
<evidence type="ECO:0000256" key="2">
    <source>
        <dbReference type="SAM" id="Phobius"/>
    </source>
</evidence>
<gene>
    <name evidence="3" type="ORF">OKIOD_LOCUS8430</name>
</gene>
<protein>
    <submittedName>
        <fullName evidence="3">Oidioi.mRNA.OKI2018_I69.XSR.g16872.t1.cds</fullName>
    </submittedName>
</protein>
<dbReference type="EMBL" id="OU015569">
    <property type="protein sequence ID" value="CAG5100161.1"/>
    <property type="molecule type" value="Genomic_DNA"/>
</dbReference>
<feature type="transmembrane region" description="Helical" evidence="2">
    <location>
        <begin position="102"/>
        <end position="121"/>
    </location>
</feature>
<accession>A0ABN7SHZ3</accession>
<evidence type="ECO:0000313" key="3">
    <source>
        <dbReference type="EMBL" id="CAG5100161.1"/>
    </source>
</evidence>
<sequence>MSSDNSLALNLQPECDYRLDELLQKSEDLNANLNDLPRLKRNFGQTLDAVERLYQKTYQKNTVETAVQTAVKTSDSATNTEAYDESDNTVSPEESNSKRNRCLFILFFLLFILLFFPVVLASNESGKQQRSLECDSVNIGKQQRQLRQLQLFEAPTSQLPDGNGLTDPGIDSSHGEFGRDGASGRHGDSDAEGEKDMPGQRGIDSCQGDSVGLLGSGAPTLLSKIIANILRGYEIVMTPLLSLLS</sequence>
<name>A0ABN7SHZ3_OIKDI</name>
<keyword evidence="2" id="KW-0812">Transmembrane</keyword>
<organism evidence="3 4">
    <name type="scientific">Oikopleura dioica</name>
    <name type="common">Tunicate</name>
    <dbReference type="NCBI Taxonomy" id="34765"/>
    <lineage>
        <taxon>Eukaryota</taxon>
        <taxon>Metazoa</taxon>
        <taxon>Chordata</taxon>
        <taxon>Tunicata</taxon>
        <taxon>Appendicularia</taxon>
        <taxon>Copelata</taxon>
        <taxon>Oikopleuridae</taxon>
        <taxon>Oikopleura</taxon>
    </lineage>
</organism>
<keyword evidence="2" id="KW-1133">Transmembrane helix</keyword>
<dbReference type="Proteomes" id="UP001158576">
    <property type="component" value="Chromosome XSR"/>
</dbReference>
<feature type="compositionally biased region" description="Basic and acidic residues" evidence="1">
    <location>
        <begin position="173"/>
        <end position="198"/>
    </location>
</feature>
<keyword evidence="4" id="KW-1185">Reference proteome</keyword>
<feature type="region of interest" description="Disordered" evidence="1">
    <location>
        <begin position="156"/>
        <end position="208"/>
    </location>
</feature>
<reference evidence="3 4" key="1">
    <citation type="submission" date="2021-04" db="EMBL/GenBank/DDBJ databases">
        <authorList>
            <person name="Bliznina A."/>
        </authorList>
    </citation>
    <scope>NUCLEOTIDE SEQUENCE [LARGE SCALE GENOMIC DNA]</scope>
</reference>
<evidence type="ECO:0000256" key="1">
    <source>
        <dbReference type="SAM" id="MobiDB-lite"/>
    </source>
</evidence>
<feature type="region of interest" description="Disordered" evidence="1">
    <location>
        <begin position="73"/>
        <end position="95"/>
    </location>
</feature>
<keyword evidence="2" id="KW-0472">Membrane</keyword>